<evidence type="ECO:0000313" key="7">
    <source>
        <dbReference type="EMBL" id="KRK74241.1"/>
    </source>
</evidence>
<evidence type="ECO:0000256" key="3">
    <source>
        <dbReference type="ARBA" id="ARBA00023125"/>
    </source>
</evidence>
<dbReference type="CDD" id="cd06267">
    <property type="entry name" value="PBP1_LacI_sugar_binding-like"/>
    <property type="match status" value="1"/>
</dbReference>
<keyword evidence="1" id="KW-0678">Repressor</keyword>
<gene>
    <name evidence="7" type="ORF">FD02_GL000839</name>
</gene>
<feature type="domain" description="HTH lacI-type" evidence="5">
    <location>
        <begin position="7"/>
        <end position="62"/>
    </location>
</feature>
<evidence type="ECO:0000256" key="4">
    <source>
        <dbReference type="ARBA" id="ARBA00023163"/>
    </source>
</evidence>
<dbReference type="Gene3D" id="3.40.50.2300">
    <property type="match status" value="2"/>
</dbReference>
<evidence type="ECO:0000256" key="2">
    <source>
        <dbReference type="ARBA" id="ARBA00023015"/>
    </source>
</evidence>
<organism evidence="7 8">
    <name type="scientific">Lacticaseibacillus nasuensis JCM 17158</name>
    <dbReference type="NCBI Taxonomy" id="1291734"/>
    <lineage>
        <taxon>Bacteria</taxon>
        <taxon>Bacillati</taxon>
        <taxon>Bacillota</taxon>
        <taxon>Bacilli</taxon>
        <taxon>Lactobacillales</taxon>
        <taxon>Lactobacillaceae</taxon>
        <taxon>Lacticaseibacillus</taxon>
    </lineage>
</organism>
<dbReference type="PROSITE" id="PS50943">
    <property type="entry name" value="HTH_CROC1"/>
    <property type="match status" value="1"/>
</dbReference>
<dbReference type="EMBL" id="AZDJ01000001">
    <property type="protein sequence ID" value="KRK74241.1"/>
    <property type="molecule type" value="Genomic_DNA"/>
</dbReference>
<dbReference type="Proteomes" id="UP000051804">
    <property type="component" value="Unassembled WGS sequence"/>
</dbReference>
<dbReference type="PANTHER" id="PTHR30146:SF148">
    <property type="entry name" value="HTH-TYPE TRANSCRIPTIONAL REPRESSOR PURR-RELATED"/>
    <property type="match status" value="1"/>
</dbReference>
<dbReference type="PANTHER" id="PTHR30146">
    <property type="entry name" value="LACI-RELATED TRANSCRIPTIONAL REPRESSOR"/>
    <property type="match status" value="1"/>
</dbReference>
<dbReference type="CDD" id="cd01392">
    <property type="entry name" value="HTH_LacI"/>
    <property type="match status" value="1"/>
</dbReference>
<dbReference type="SUPFAM" id="SSF53822">
    <property type="entry name" value="Periplasmic binding protein-like I"/>
    <property type="match status" value="1"/>
</dbReference>
<dbReference type="InterPro" id="IPR028082">
    <property type="entry name" value="Peripla_BP_I"/>
</dbReference>
<evidence type="ECO:0000256" key="1">
    <source>
        <dbReference type="ARBA" id="ARBA00022491"/>
    </source>
</evidence>
<reference evidence="7 8" key="1">
    <citation type="journal article" date="2015" name="Genome Announc.">
        <title>Expanding the biotechnology potential of lactobacilli through comparative genomics of 213 strains and associated genera.</title>
        <authorList>
            <person name="Sun Z."/>
            <person name="Harris H.M."/>
            <person name="McCann A."/>
            <person name="Guo C."/>
            <person name="Argimon S."/>
            <person name="Zhang W."/>
            <person name="Yang X."/>
            <person name="Jeffery I.B."/>
            <person name="Cooney J.C."/>
            <person name="Kagawa T.F."/>
            <person name="Liu W."/>
            <person name="Song Y."/>
            <person name="Salvetti E."/>
            <person name="Wrobel A."/>
            <person name="Rasinkangas P."/>
            <person name="Parkhill J."/>
            <person name="Rea M.C."/>
            <person name="O'Sullivan O."/>
            <person name="Ritari J."/>
            <person name="Douillard F.P."/>
            <person name="Paul Ross R."/>
            <person name="Yang R."/>
            <person name="Briner A.E."/>
            <person name="Felis G.E."/>
            <person name="de Vos W.M."/>
            <person name="Barrangou R."/>
            <person name="Klaenhammer T.R."/>
            <person name="Caufield P.W."/>
            <person name="Cui Y."/>
            <person name="Zhang H."/>
            <person name="O'Toole P.W."/>
        </authorList>
    </citation>
    <scope>NUCLEOTIDE SEQUENCE [LARGE SCALE GENOMIC DNA]</scope>
    <source>
        <strain evidence="7 8">JCM 17158</strain>
    </source>
</reference>
<keyword evidence="3" id="KW-0238">DNA-binding</keyword>
<accession>A0A0R1K0R6</accession>
<dbReference type="Pfam" id="PF13377">
    <property type="entry name" value="Peripla_BP_3"/>
    <property type="match status" value="1"/>
</dbReference>
<dbReference type="Pfam" id="PF00356">
    <property type="entry name" value="LacI"/>
    <property type="match status" value="1"/>
</dbReference>
<feature type="domain" description="HTH cro/C1-type" evidence="6">
    <location>
        <begin position="4"/>
        <end position="56"/>
    </location>
</feature>
<dbReference type="PATRIC" id="fig|1291734.4.peg.865"/>
<keyword evidence="2" id="KW-0805">Transcription regulation</keyword>
<dbReference type="InterPro" id="IPR010982">
    <property type="entry name" value="Lambda_DNA-bd_dom_sf"/>
</dbReference>
<protein>
    <submittedName>
        <fullName evidence="7">Transcriptional regulator LacI family</fullName>
    </submittedName>
</protein>
<dbReference type="SMART" id="SM00354">
    <property type="entry name" value="HTH_LACI"/>
    <property type="match status" value="1"/>
</dbReference>
<dbReference type="PROSITE" id="PS50932">
    <property type="entry name" value="HTH_LACI_2"/>
    <property type="match status" value="1"/>
</dbReference>
<keyword evidence="8" id="KW-1185">Reference proteome</keyword>
<dbReference type="SUPFAM" id="SSF47413">
    <property type="entry name" value="lambda repressor-like DNA-binding domains"/>
    <property type="match status" value="1"/>
</dbReference>
<evidence type="ECO:0000313" key="8">
    <source>
        <dbReference type="Proteomes" id="UP000051804"/>
    </source>
</evidence>
<dbReference type="GO" id="GO:0000976">
    <property type="term" value="F:transcription cis-regulatory region binding"/>
    <property type="evidence" value="ECO:0007669"/>
    <property type="project" value="TreeGrafter"/>
</dbReference>
<dbReference type="InterPro" id="IPR046335">
    <property type="entry name" value="LacI/GalR-like_sensor"/>
</dbReference>
<proteinExistence type="predicted"/>
<keyword evidence="4" id="KW-0804">Transcription</keyword>
<dbReference type="InterPro" id="IPR001387">
    <property type="entry name" value="Cro/C1-type_HTH"/>
</dbReference>
<evidence type="ECO:0000259" key="5">
    <source>
        <dbReference type="PROSITE" id="PS50932"/>
    </source>
</evidence>
<dbReference type="Gene3D" id="1.10.260.40">
    <property type="entry name" value="lambda repressor-like DNA-binding domains"/>
    <property type="match status" value="1"/>
</dbReference>
<dbReference type="STRING" id="1291734.FD02_GL000839"/>
<sequence length="342" mass="36556">MTMAKKVTIRDVAEAAGLSVTTVSLILNGKGARFAADTQAKVRHCAKVLDYHPDYFARGLVGQRGNSLGIVVPDILNPFFATFVQQVSEVAIPQGYFPQVFSVNGFHENVGHFIEQFAGGTQRGLILAAPGASSEIVDKLTQSDNLPLVFTDQAEVSTGGDMVLIDEAIAGQAIAEHLLKLGHRRIALVVPQTLSLNLVKRFSGFQTAFAAYGVPLPDDLIFRERFGPDGGEAAATKIVATDATAIIAINDDMAVGVYRGLMAQGKRIPADYSVVGFDDIPLASYLTPQLTTVHQPIHALAEKAVSRIIDRLAHPSLPLEVTHLATRLVVRGSTTAIIPGNR</sequence>
<dbReference type="InterPro" id="IPR000843">
    <property type="entry name" value="HTH_LacI"/>
</dbReference>
<name>A0A0R1K0R6_9LACO</name>
<evidence type="ECO:0000259" key="6">
    <source>
        <dbReference type="PROSITE" id="PS50943"/>
    </source>
</evidence>
<comment type="caution">
    <text evidence="7">The sequence shown here is derived from an EMBL/GenBank/DDBJ whole genome shotgun (WGS) entry which is preliminary data.</text>
</comment>
<dbReference type="AlphaFoldDB" id="A0A0R1K0R6"/>
<dbReference type="GO" id="GO:0003700">
    <property type="term" value="F:DNA-binding transcription factor activity"/>
    <property type="evidence" value="ECO:0007669"/>
    <property type="project" value="TreeGrafter"/>
</dbReference>